<evidence type="ECO:0000313" key="2">
    <source>
        <dbReference type="Proteomes" id="UP001371218"/>
    </source>
</evidence>
<sequence length="1509" mass="150315">MSGAPPSRRRSSAFSPPTMTTFSFYNYDGDELVFDPSDDVLIVQSNSASHLSLTELPDGSGVTIVGSSKSLTLLGVTLESLNEGNVVTDLTKIVNAYVGNSFSSDLTGGDYGDQLIGGPADRVIEGVSVSTGGDGSGIYTAAPTVSSDSRFVVFESNAVHQAGDPGPNGVHDIWMKNLDTGDVTRVSATAGGAPGNQTSQSAIVTGDGRSVVFESNATNLKSGDTNGVSDIFLKDLVTGAVTRVSTGTDGHQGIGGASTGASVTNDGRYVAFESLATNLVTGDTNAASDVFVKDTLLGTLTIVSSSSSGTKGNAGSSGFGSRDASISADGNFVVFTSWSSNLVTGDTDGNSDIFVKNLATGQLTCVSTDALDLQVGGDSMHASISANGRYVVFESSSTLLDDGQDGAGAIYLRDLSTGQLTRVKGAGTTDQAGISISGDGRYVAFVAAESLDGTDTNAHPDVYVKDMQTGNVRLVSQSHAGLAGNGQSLVPQLSLDGSTIVFSTEASNLVSGDVNQAASTMVVTNPLFTTTLAGGWGDDLYIVTSASDRIVEVVETGGGGFGDAVETAMSYVLPDNVEILRLKGTASINGTGNAGNNSLMGNSAGNILRGEAGYDRLDGGLGADTMIGGADSDFYTVDNARDVVTEAANQGTDLVTSSVSYTLGAEVENLTLADVVTALNATGNAANNTLKGNWKDNILDGKGGADTMEGGPGDDIYIVDNVGDSILDGTDDGIGGDWGTDVVRSSVSYTLTNYLENLTLTGSAAIDGAGNGLNNTITGNAASNSLSGGEGNDTLSGAAGADAMTGGAGDDTYIVDDAGDKTIELVGGGTDVVRSSLSLTLQASVENLTLTGVGAINATGNTLANVLTGNTAGNVLNGGTGADSMTGSAGNDTYVVDNAGDKTIEVAGGGIDLVQSSISLTLQAEVENLTLTGTSTINGTGNSLANVITGNLASNVLNGGAGADSMSGGAGNDTYVVDNLGDKTIEAAGGGTDLVQSSASFTLQAEVENLTLTGTSAISGTGNALANAIVGNVAGNVLNGGTGADSMTGGSGNDTYIVDNTGDKTVEVAGGGIDLVQSSISFALQSEIENLTLTGTASINGVGNALNNVLTGNAAANVLTGGAGNDTYVVDNASDKTVEATGAGIDLVKSSISFTLQASVENLTLTGSAAINGTGNSLDNAIVGNAGNNVLDGSTGADSMTGGAGNDTYVADNTGDKAIEQTSGGIDLVQSSASFTLQDSIENLTLIGSTAINGTGNALANAIVGNAANNVLNGDAGADAMTGGAGNDTYVVDNAGDKTLEAVGGGIDLVQTSIDFTLQASVENLTLTGSGEIDGAGNSLDNKLVGNGVSNVLDGKAGSDTLTGGAGADFFVFTSSLGSDFITDFTSGVDKLELSQASLTVGDGDYWVDGGARISGPDGFNASAELVIFTHDIVGSITATNAAAAIGHANSNYAAGDTRIFVVDNGDDSAVYLFKSADSNATVSASELTLLATLDNNHATAVTDYYLGA</sequence>
<dbReference type="InterPro" id="IPR011042">
    <property type="entry name" value="6-blade_b-propeller_TolB-like"/>
</dbReference>
<dbReference type="RefSeq" id="WP_341426487.1">
    <property type="nucleotide sequence ID" value="NZ_JBBUTG010000009.1"/>
</dbReference>
<dbReference type="InterPro" id="IPR011049">
    <property type="entry name" value="Serralysin-like_metalloprot_C"/>
</dbReference>
<keyword evidence="2" id="KW-1185">Reference proteome</keyword>
<dbReference type="SUPFAM" id="SSF82171">
    <property type="entry name" value="DPP6 N-terminal domain-like"/>
    <property type="match status" value="2"/>
</dbReference>
<dbReference type="Proteomes" id="UP001371218">
    <property type="component" value="Unassembled WGS sequence"/>
</dbReference>
<reference evidence="1 2" key="1">
    <citation type="submission" date="2024-04" db="EMBL/GenBank/DDBJ databases">
        <title>Novel species of the genus Ideonella isolated from streams.</title>
        <authorList>
            <person name="Lu H."/>
        </authorList>
    </citation>
    <scope>NUCLEOTIDE SEQUENCE [LARGE SCALE GENOMIC DNA]</scope>
    <source>
        <strain evidence="1 2">DXS29W</strain>
    </source>
</reference>
<evidence type="ECO:0008006" key="3">
    <source>
        <dbReference type="Google" id="ProtNLM"/>
    </source>
</evidence>
<evidence type="ECO:0000313" key="1">
    <source>
        <dbReference type="EMBL" id="MEK8032071.1"/>
    </source>
</evidence>
<dbReference type="Gene3D" id="2.120.10.30">
    <property type="entry name" value="TolB, C-terminal domain"/>
    <property type="match status" value="1"/>
</dbReference>
<dbReference type="EMBL" id="JBBUTG010000009">
    <property type="protein sequence ID" value="MEK8032071.1"/>
    <property type="molecule type" value="Genomic_DNA"/>
</dbReference>
<name>A0ABU9BQL1_9BURK</name>
<dbReference type="PANTHER" id="PTHR36842">
    <property type="entry name" value="PROTEIN TOLB HOMOLOG"/>
    <property type="match status" value="1"/>
</dbReference>
<dbReference type="PANTHER" id="PTHR36842:SF1">
    <property type="entry name" value="PROTEIN TOLB"/>
    <property type="match status" value="1"/>
</dbReference>
<gene>
    <name evidence="1" type="ORF">AACH06_14690</name>
</gene>
<protein>
    <recommendedName>
        <fullName evidence="3">Calcium-binding protein</fullName>
    </recommendedName>
</protein>
<accession>A0ABU9BQL1</accession>
<dbReference type="InterPro" id="IPR001343">
    <property type="entry name" value="Hemolysn_Ca-bd"/>
</dbReference>
<dbReference type="PRINTS" id="PR00313">
    <property type="entry name" value="CABNDNGRPT"/>
</dbReference>
<dbReference type="Gene3D" id="2.150.10.10">
    <property type="entry name" value="Serralysin-like metalloprotease, C-terminal"/>
    <property type="match status" value="6"/>
</dbReference>
<organism evidence="1 2">
    <name type="scientific">Ideonella lacteola</name>
    <dbReference type="NCBI Taxonomy" id="2984193"/>
    <lineage>
        <taxon>Bacteria</taxon>
        <taxon>Pseudomonadati</taxon>
        <taxon>Pseudomonadota</taxon>
        <taxon>Betaproteobacteria</taxon>
        <taxon>Burkholderiales</taxon>
        <taxon>Sphaerotilaceae</taxon>
        <taxon>Ideonella</taxon>
    </lineage>
</organism>
<dbReference type="Pfam" id="PF00353">
    <property type="entry name" value="HemolysinCabind"/>
    <property type="match status" value="10"/>
</dbReference>
<proteinExistence type="predicted"/>
<dbReference type="SUPFAM" id="SSF51120">
    <property type="entry name" value="beta-Roll"/>
    <property type="match status" value="6"/>
</dbReference>
<comment type="caution">
    <text evidence="1">The sequence shown here is derived from an EMBL/GenBank/DDBJ whole genome shotgun (WGS) entry which is preliminary data.</text>
</comment>